<comment type="caution">
    <text evidence="16">The sequence shown here is derived from an EMBL/GenBank/DDBJ whole genome shotgun (WGS) entry which is preliminary data.</text>
</comment>
<keyword evidence="6 12" id="KW-0863">Zinc-finger</keyword>
<feature type="region of interest" description="Disordered" evidence="13">
    <location>
        <begin position="1"/>
        <end position="27"/>
    </location>
</feature>
<dbReference type="SUPFAM" id="SSF51197">
    <property type="entry name" value="Clavaminate synthase-like"/>
    <property type="match status" value="1"/>
</dbReference>
<evidence type="ECO:0000256" key="13">
    <source>
        <dbReference type="SAM" id="MobiDB-lite"/>
    </source>
</evidence>
<dbReference type="InterPro" id="IPR037151">
    <property type="entry name" value="AlkB-like_sf"/>
</dbReference>
<dbReference type="PANTHER" id="PTHR31212">
    <property type="entry name" value="ALPHA-KETOGLUTARATE-DEPENDENT DIOXYGENASE ALKB HOMOLOG 3"/>
    <property type="match status" value="1"/>
</dbReference>
<dbReference type="Pfam" id="PF01872">
    <property type="entry name" value="RibD_C"/>
    <property type="match status" value="1"/>
</dbReference>
<dbReference type="InterPro" id="IPR027450">
    <property type="entry name" value="AlkB-like"/>
</dbReference>
<dbReference type="SUPFAM" id="SSF53597">
    <property type="entry name" value="Dihydrofolate reductase-like"/>
    <property type="match status" value="1"/>
</dbReference>
<evidence type="ECO:0000256" key="5">
    <source>
        <dbReference type="ARBA" id="ARBA00022723"/>
    </source>
</evidence>
<evidence type="ECO:0000259" key="14">
    <source>
        <dbReference type="PROSITE" id="PS51471"/>
    </source>
</evidence>
<evidence type="ECO:0000256" key="2">
    <source>
        <dbReference type="ARBA" id="ARBA00009723"/>
    </source>
</evidence>
<dbReference type="STRING" id="1245745.A0A0A2VSE7"/>
<evidence type="ECO:0000256" key="12">
    <source>
        <dbReference type="PROSITE-ProRule" id="PRU01343"/>
    </source>
</evidence>
<dbReference type="GO" id="GO:0006307">
    <property type="term" value="P:DNA alkylation repair"/>
    <property type="evidence" value="ECO:0007669"/>
    <property type="project" value="InterPro"/>
</dbReference>
<dbReference type="HOGENOM" id="CLU_385858_0_0_1"/>
<feature type="domain" description="Fe2OG dioxygenase" evidence="14">
    <location>
        <begin position="242"/>
        <end position="358"/>
    </location>
</feature>
<evidence type="ECO:0000256" key="3">
    <source>
        <dbReference type="ARBA" id="ARBA00012851"/>
    </source>
</evidence>
<evidence type="ECO:0000259" key="15">
    <source>
        <dbReference type="PROSITE" id="PS51999"/>
    </source>
</evidence>
<dbReference type="PROSITE" id="PS51471">
    <property type="entry name" value="FE2OG_OXY"/>
    <property type="match status" value="1"/>
</dbReference>
<comment type="catalytic activity">
    <reaction evidence="11">
        <text>2,5-diamino-6-(1-D-ribitylamino)pyrimidin-4(3H)-one 5'-phosphate + NADP(+) = 2,5-diamino-6-(1-D-ribosylamino)pyrimidin-4(3H)-one 5'-phosphate + NADPH + H(+)</text>
        <dbReference type="Rhea" id="RHEA:27278"/>
        <dbReference type="ChEBI" id="CHEBI:15378"/>
        <dbReference type="ChEBI" id="CHEBI:57783"/>
        <dbReference type="ChEBI" id="CHEBI:58349"/>
        <dbReference type="ChEBI" id="CHEBI:58890"/>
        <dbReference type="ChEBI" id="CHEBI:59545"/>
        <dbReference type="EC" id="1.1.1.302"/>
    </reaction>
</comment>
<reference evidence="16 17" key="1">
    <citation type="submission" date="2012-10" db="EMBL/GenBank/DDBJ databases">
        <title>Genome sequencing and analysis of entomopathogenic fungi Beauveria bassiana D1-5.</title>
        <authorList>
            <person name="Li Q."/>
            <person name="Wang L."/>
            <person name="Zhang Z."/>
            <person name="Wang Q."/>
            <person name="Ren J."/>
            <person name="Wang M."/>
            <person name="Xu W."/>
            <person name="Wang J."/>
            <person name="Lu Y."/>
            <person name="Du Q."/>
            <person name="Sun Z."/>
        </authorList>
    </citation>
    <scope>NUCLEOTIDE SEQUENCE [LARGE SCALE GENOMIC DNA]</scope>
    <source>
        <strain evidence="16 17">D1-5</strain>
    </source>
</reference>
<proteinExistence type="inferred from homology"/>
<accession>A0A0A2VSE7</accession>
<dbReference type="InterPro" id="IPR032854">
    <property type="entry name" value="ALKBH3"/>
</dbReference>
<gene>
    <name evidence="16" type="ORF">BBAD15_g3805</name>
</gene>
<dbReference type="InterPro" id="IPR024072">
    <property type="entry name" value="DHFR-like_dom_sf"/>
</dbReference>
<dbReference type="PROSITE" id="PS51999">
    <property type="entry name" value="ZF_GRF"/>
    <property type="match status" value="1"/>
</dbReference>
<evidence type="ECO:0000256" key="10">
    <source>
        <dbReference type="ARBA" id="ARBA00047550"/>
    </source>
</evidence>
<dbReference type="AlphaFoldDB" id="A0A0A2VSE7"/>
<dbReference type="GO" id="GO:0051213">
    <property type="term" value="F:dioxygenase activity"/>
    <property type="evidence" value="ECO:0007669"/>
    <property type="project" value="InterPro"/>
</dbReference>
<dbReference type="Pfam" id="PF13532">
    <property type="entry name" value="2OG-FeII_Oxy_2"/>
    <property type="match status" value="1"/>
</dbReference>
<evidence type="ECO:0000256" key="7">
    <source>
        <dbReference type="ARBA" id="ARBA00022833"/>
    </source>
</evidence>
<dbReference type="Gene3D" id="3.40.430.10">
    <property type="entry name" value="Dihydrofolate Reductase, subunit A"/>
    <property type="match status" value="1"/>
</dbReference>
<evidence type="ECO:0000256" key="9">
    <source>
        <dbReference type="ARBA" id="ARBA00031630"/>
    </source>
</evidence>
<dbReference type="FunFam" id="2.60.120.590:FF:000010">
    <property type="entry name" value="GRF zinc finger domain protein"/>
    <property type="match status" value="1"/>
</dbReference>
<dbReference type="Proteomes" id="UP000030106">
    <property type="component" value="Unassembled WGS sequence"/>
</dbReference>
<evidence type="ECO:0000256" key="1">
    <source>
        <dbReference type="ARBA" id="ARBA00003555"/>
    </source>
</evidence>
<dbReference type="OrthoDB" id="545910at2759"/>
<evidence type="ECO:0000256" key="8">
    <source>
        <dbReference type="ARBA" id="ARBA00030073"/>
    </source>
</evidence>
<dbReference type="Gene3D" id="2.60.120.590">
    <property type="entry name" value="Alpha-ketoglutarate-dependent dioxygenase AlkB-like"/>
    <property type="match status" value="1"/>
</dbReference>
<evidence type="ECO:0000256" key="11">
    <source>
        <dbReference type="ARBA" id="ARBA00049020"/>
    </source>
</evidence>
<name>A0A0A2VSE7_BEABA</name>
<evidence type="ECO:0000313" key="16">
    <source>
        <dbReference type="EMBL" id="KGQ10846.1"/>
    </source>
</evidence>
<comment type="catalytic activity">
    <reaction evidence="10">
        <text>2,5-diamino-6-(1-D-ribitylamino)pyrimidin-4(3H)-one 5'-phosphate + NAD(+) = 2,5-diamino-6-(1-D-ribosylamino)pyrimidin-4(3H)-one 5'-phosphate + NADH + H(+)</text>
        <dbReference type="Rhea" id="RHEA:27274"/>
        <dbReference type="ChEBI" id="CHEBI:15378"/>
        <dbReference type="ChEBI" id="CHEBI:57540"/>
        <dbReference type="ChEBI" id="CHEBI:57945"/>
        <dbReference type="ChEBI" id="CHEBI:58890"/>
        <dbReference type="ChEBI" id="CHEBI:59545"/>
        <dbReference type="EC" id="1.1.1.302"/>
    </reaction>
</comment>
<evidence type="ECO:0000256" key="4">
    <source>
        <dbReference type="ARBA" id="ARBA00015035"/>
    </source>
</evidence>
<dbReference type="GO" id="GO:0008703">
    <property type="term" value="F:5-amino-6-(5-phosphoribosylamino)uracil reductase activity"/>
    <property type="evidence" value="ECO:0007669"/>
    <property type="project" value="InterPro"/>
</dbReference>
<dbReference type="PANTHER" id="PTHR31212:SF4">
    <property type="entry name" value="ALPHA-KETOGLUTARATE-DEPENDENT DIOXYGENASE ALKB HOMOLOG 3"/>
    <property type="match status" value="1"/>
</dbReference>
<dbReference type="InterPro" id="IPR005123">
    <property type="entry name" value="Oxoglu/Fe-dep_dioxygenase_dom"/>
</dbReference>
<feature type="domain" description="GRF-type" evidence="15">
    <location>
        <begin position="369"/>
        <end position="414"/>
    </location>
</feature>
<dbReference type="eggNOG" id="ENOG502QUQ4">
    <property type="taxonomic scope" value="Eukaryota"/>
</dbReference>
<keyword evidence="5" id="KW-0479">Metal-binding</keyword>
<dbReference type="EC" id="1.1.1.302" evidence="3"/>
<dbReference type="InterPro" id="IPR010666">
    <property type="entry name" value="Znf_GRF"/>
</dbReference>
<comment type="function">
    <text evidence="1">Catalyzes an early step in riboflavin biosynthesis, the NADPH-dependent reduction of the ribose side chain of 2,5-diamino-6-ribosylamino-4(3H)-pyrimidinone 5'-phosphate, yielding 2,5-diamino-6-ribitylamino-4(3H)-pyrimidinone 5'-phosphate.</text>
</comment>
<dbReference type="CDD" id="cd14279">
    <property type="entry name" value="CUE"/>
    <property type="match status" value="1"/>
</dbReference>
<dbReference type="EMBL" id="ANFO01000272">
    <property type="protein sequence ID" value="KGQ10846.1"/>
    <property type="molecule type" value="Genomic_DNA"/>
</dbReference>
<sequence>MKAFLAGSRKRKSTEDAPSQAADTAHVDEPTEVKLAMLSSLHPKIDQDTLLDVLLAHDGSVKEASASLRHVRPEPTKSGVIGYQQSLKQYALPADPTLSHTKKLKSKKGSTLHLFDPVDVSEHTPCTIIHNFLPPDVANDLLKELLAESETFERITFKLFDNVVSSPHTSSFYVDSYEEIMSQKSEFYYNGAQLTDVRRITPQLSKVKPIVQETVNKEIQHRIKTRYPGGKKLKFQSPHPWVPNSAFVNCYNGAQQSVGYHSDQLTYLGPRAVIGSISLGVAREFRVRRVLPKDAETRTAQDSDAEGQISIHLPHNSLLVMHAEMQEEWKHCIVPALSIDPHPIAGNRRINITYRDYRAQMHPSRTPRCACKIPCVLRVVQRKRENFGKYFWMCHAGNVPDKEGCSFFQWAEFDDDGNPKFDKKPAIPPESQPNSLNLDYPVNTATAPRKMAEKLTFSAEQAALLEPHLPPTKTTQGSGIYVTLTYASSLDSSLSLAPGVRTRLSGPESKAMTHYLRARHDAILIGVSTLLADDPALNCRIAGAEHTQPRPIIIDPHLRWTPQATDKVLETQRRGAGLAPFVITAESNSIPEAASLLLEQHGGKYIPLKVGPPGPDGRLRFDWHEIFARLADHERISSVMVEGGGKIINSLLDPAYHNLINSVIVTIAPTWLGQGGVVVSPARVHDQSGSPAAAARLHDVSWHPFGEDIVLCGKLQ</sequence>
<evidence type="ECO:0000313" key="17">
    <source>
        <dbReference type="Proteomes" id="UP000030106"/>
    </source>
</evidence>
<dbReference type="GO" id="GO:0009231">
    <property type="term" value="P:riboflavin biosynthetic process"/>
    <property type="evidence" value="ECO:0007669"/>
    <property type="project" value="InterPro"/>
</dbReference>
<protein>
    <recommendedName>
        <fullName evidence="4">2,5-diamino-6-ribosylamino-4(3H)-pyrimidinone 5'-phosphate reductase</fullName>
        <ecNumber evidence="3">1.1.1.302</ecNumber>
    </recommendedName>
    <alternativeName>
        <fullName evidence="9">2,5-diamino-6-(5-phospho-D-ribosylamino)pyrimidin-4(3H)-one reductase</fullName>
    </alternativeName>
    <alternativeName>
        <fullName evidence="8">2,5-diamino-6-ribitylamino-4(3H)-pyrimidinone 5'-phosphate synthase</fullName>
    </alternativeName>
</protein>
<dbReference type="GO" id="GO:0008270">
    <property type="term" value="F:zinc ion binding"/>
    <property type="evidence" value="ECO:0007669"/>
    <property type="project" value="UniProtKB-KW"/>
</dbReference>
<dbReference type="Pfam" id="PF06839">
    <property type="entry name" value="Zn_ribbon_GRF"/>
    <property type="match status" value="1"/>
</dbReference>
<comment type="similarity">
    <text evidence="2">Belongs to the HTP reductase family.</text>
</comment>
<keyword evidence="7" id="KW-0862">Zinc</keyword>
<dbReference type="InterPro" id="IPR002734">
    <property type="entry name" value="RibDG_C"/>
</dbReference>
<organism evidence="16 17">
    <name type="scientific">Beauveria bassiana D1-5</name>
    <dbReference type="NCBI Taxonomy" id="1245745"/>
    <lineage>
        <taxon>Eukaryota</taxon>
        <taxon>Fungi</taxon>
        <taxon>Dikarya</taxon>
        <taxon>Ascomycota</taxon>
        <taxon>Pezizomycotina</taxon>
        <taxon>Sordariomycetes</taxon>
        <taxon>Hypocreomycetidae</taxon>
        <taxon>Hypocreales</taxon>
        <taxon>Cordycipitaceae</taxon>
        <taxon>Beauveria</taxon>
    </lineage>
</organism>
<evidence type="ECO:0000256" key="6">
    <source>
        <dbReference type="ARBA" id="ARBA00022771"/>
    </source>
</evidence>